<dbReference type="Proteomes" id="UP000644756">
    <property type="component" value="Unassembled WGS sequence"/>
</dbReference>
<dbReference type="PROSITE" id="PS00211">
    <property type="entry name" value="ABC_TRANSPORTER_1"/>
    <property type="match status" value="2"/>
</dbReference>
<dbReference type="FunFam" id="3.40.50.300:FF:000016">
    <property type="entry name" value="Oligopeptide ABC transporter ATP-binding component"/>
    <property type="match status" value="2"/>
</dbReference>
<dbReference type="NCBIfam" id="NF007739">
    <property type="entry name" value="PRK10419.1"/>
    <property type="match status" value="2"/>
</dbReference>
<accession>A0A917CXP8</accession>
<keyword evidence="6 9" id="KW-0067">ATP-binding</keyword>
<evidence type="ECO:0000313" key="9">
    <source>
        <dbReference type="EMBL" id="GGG00665.1"/>
    </source>
</evidence>
<keyword evidence="4" id="KW-1003">Cell membrane</keyword>
<organism evidence="9 10">
    <name type="scientific">Paenibacillus abyssi</name>
    <dbReference type="NCBI Taxonomy" id="1340531"/>
    <lineage>
        <taxon>Bacteria</taxon>
        <taxon>Bacillati</taxon>
        <taxon>Bacillota</taxon>
        <taxon>Bacilli</taxon>
        <taxon>Bacillales</taxon>
        <taxon>Paenibacillaceae</taxon>
        <taxon>Paenibacillus</taxon>
    </lineage>
</organism>
<gene>
    <name evidence="9" type="primary">oppD</name>
    <name evidence="9" type="ORF">GCM10010916_17280</name>
</gene>
<dbReference type="CDD" id="cd03257">
    <property type="entry name" value="ABC_NikE_OppD_transporters"/>
    <property type="match status" value="2"/>
</dbReference>
<dbReference type="AlphaFoldDB" id="A0A917CXP8"/>
<evidence type="ECO:0000313" key="10">
    <source>
        <dbReference type="Proteomes" id="UP000644756"/>
    </source>
</evidence>
<evidence type="ECO:0000256" key="7">
    <source>
        <dbReference type="ARBA" id="ARBA00023136"/>
    </source>
</evidence>
<dbReference type="GO" id="GO:0015833">
    <property type="term" value="P:peptide transport"/>
    <property type="evidence" value="ECO:0007669"/>
    <property type="project" value="InterPro"/>
</dbReference>
<dbReference type="GO" id="GO:0005886">
    <property type="term" value="C:plasma membrane"/>
    <property type="evidence" value="ECO:0007669"/>
    <property type="project" value="UniProtKB-SubCell"/>
</dbReference>
<dbReference type="InterPro" id="IPR050388">
    <property type="entry name" value="ABC_Ni/Peptide_Import"/>
</dbReference>
<dbReference type="PANTHER" id="PTHR43297:SF2">
    <property type="entry name" value="DIPEPTIDE TRANSPORT ATP-BINDING PROTEIN DPPD"/>
    <property type="match status" value="1"/>
</dbReference>
<proteinExistence type="inferred from homology"/>
<protein>
    <submittedName>
        <fullName evidence="9">Oligopeptide ABC transporter ATP-binding protein OppF</fullName>
    </submittedName>
</protein>
<evidence type="ECO:0000259" key="8">
    <source>
        <dbReference type="PROSITE" id="PS50893"/>
    </source>
</evidence>
<dbReference type="InterPro" id="IPR003439">
    <property type="entry name" value="ABC_transporter-like_ATP-bd"/>
</dbReference>
<dbReference type="InterPro" id="IPR017871">
    <property type="entry name" value="ABC_transporter-like_CS"/>
</dbReference>
<dbReference type="InterPro" id="IPR027417">
    <property type="entry name" value="P-loop_NTPase"/>
</dbReference>
<dbReference type="GO" id="GO:0005524">
    <property type="term" value="F:ATP binding"/>
    <property type="evidence" value="ECO:0007669"/>
    <property type="project" value="UniProtKB-KW"/>
</dbReference>
<comment type="caution">
    <text evidence="9">The sequence shown here is derived from an EMBL/GenBank/DDBJ whole genome shotgun (WGS) entry which is preliminary data.</text>
</comment>
<dbReference type="NCBIfam" id="TIGR01727">
    <property type="entry name" value="oligo_HPY"/>
    <property type="match status" value="2"/>
</dbReference>
<dbReference type="Pfam" id="PF00005">
    <property type="entry name" value="ABC_tran"/>
    <property type="match status" value="2"/>
</dbReference>
<keyword evidence="10" id="KW-1185">Reference proteome</keyword>
<evidence type="ECO:0000256" key="5">
    <source>
        <dbReference type="ARBA" id="ARBA00022741"/>
    </source>
</evidence>
<reference evidence="9" key="1">
    <citation type="journal article" date="2014" name="Int. J. Syst. Evol. Microbiol.">
        <title>Complete genome sequence of Corynebacterium casei LMG S-19264T (=DSM 44701T), isolated from a smear-ripened cheese.</title>
        <authorList>
            <consortium name="US DOE Joint Genome Institute (JGI-PGF)"/>
            <person name="Walter F."/>
            <person name="Albersmeier A."/>
            <person name="Kalinowski J."/>
            <person name="Ruckert C."/>
        </authorList>
    </citation>
    <scope>NUCLEOTIDE SEQUENCE</scope>
    <source>
        <strain evidence="9">CGMCC 1.12987</strain>
    </source>
</reference>
<comment type="similarity">
    <text evidence="2">Belongs to the ABC transporter superfamily.</text>
</comment>
<reference evidence="9" key="2">
    <citation type="submission" date="2020-09" db="EMBL/GenBank/DDBJ databases">
        <authorList>
            <person name="Sun Q."/>
            <person name="Zhou Y."/>
        </authorList>
    </citation>
    <scope>NUCLEOTIDE SEQUENCE</scope>
    <source>
        <strain evidence="9">CGMCC 1.12987</strain>
    </source>
</reference>
<dbReference type="Gene3D" id="3.40.50.300">
    <property type="entry name" value="P-loop containing nucleotide triphosphate hydrolases"/>
    <property type="match status" value="2"/>
</dbReference>
<keyword evidence="5" id="KW-0547">Nucleotide-binding</keyword>
<keyword evidence="3" id="KW-0813">Transport</keyword>
<dbReference type="PROSITE" id="PS50893">
    <property type="entry name" value="ABC_TRANSPORTER_2"/>
    <property type="match status" value="2"/>
</dbReference>
<feature type="domain" description="ABC transporter" evidence="8">
    <location>
        <begin position="7"/>
        <end position="257"/>
    </location>
</feature>
<sequence>MEKESLLIVDNLHTHFFTEQGTVRAVNGVSFELKKGERLAIVGESGSGKSAMAMSLLQLISYPGRIVSGSVKLGDKDLLQMSERQLNEVRGGEIGTVFQDPMTSLDPVMTIEEQLVHTIRRHTKLDRRGAVQRAIELLRQVGIPDPETRIRNYPFELSGGMRQRVLIAMALSCSPKLIIADEPTTALDVTIQAQIVELLKNLSADTGCAMLFITHDLGLVARFAQKVAVMYAGRIVEYGTVRELYANPQHPYTQSLLRTIPSMKGPRAKRLLQIDGFPPDMRQPVVGCSFAQRCPAAQPMCRTEIPSLTDRSPTHRAACWIEDGIFSGIAKETAPTAEELLHLPPKASFLRHQEPQDAAMPVLEIKSLAKHYKTRSSLFRKNGKVVRAVDGLDFSLQPGQTLGLVGESGCGKSTTARMLLRLDEPSDGSIIVEGVDIAHLKGEELKQFRRKVQMVFQDPYSSFNPKLTIEQIITEPLQVMKVGTGEERRKRARELILTVGLDVSYLDRYPNQLSGGQRQRIGIARALALNPSIIVADEPTSALDVSVRAQVINLLAELREKLGISVVFISHDLSIVKHISDTIAVMYLGKIVEFGPTQAIFGNPRHPYTKALLSAAPIPDPQLEAERNVELLSGDLPSPANPPKGCRFSTRCPAAEHRCKEERPELIEMEDARKVACFLVS</sequence>
<dbReference type="NCBIfam" id="NF008453">
    <property type="entry name" value="PRK11308.1"/>
    <property type="match status" value="2"/>
</dbReference>
<dbReference type="Pfam" id="PF08352">
    <property type="entry name" value="oligo_HPY"/>
    <property type="match status" value="2"/>
</dbReference>
<evidence type="ECO:0000256" key="2">
    <source>
        <dbReference type="ARBA" id="ARBA00005417"/>
    </source>
</evidence>
<keyword evidence="7" id="KW-0472">Membrane</keyword>
<evidence type="ECO:0000256" key="6">
    <source>
        <dbReference type="ARBA" id="ARBA00022840"/>
    </source>
</evidence>
<dbReference type="GO" id="GO:0016887">
    <property type="term" value="F:ATP hydrolysis activity"/>
    <property type="evidence" value="ECO:0007669"/>
    <property type="project" value="InterPro"/>
</dbReference>
<dbReference type="InterPro" id="IPR003593">
    <property type="entry name" value="AAA+_ATPase"/>
</dbReference>
<name>A0A917CXP8_9BACL</name>
<comment type="subcellular location">
    <subcellularLocation>
        <location evidence="1">Cell membrane</location>
        <topology evidence="1">Peripheral membrane protein</topology>
    </subcellularLocation>
</comment>
<dbReference type="PANTHER" id="PTHR43297">
    <property type="entry name" value="OLIGOPEPTIDE TRANSPORT ATP-BINDING PROTEIN APPD"/>
    <property type="match status" value="1"/>
</dbReference>
<evidence type="ECO:0000256" key="1">
    <source>
        <dbReference type="ARBA" id="ARBA00004202"/>
    </source>
</evidence>
<dbReference type="SUPFAM" id="SSF52540">
    <property type="entry name" value="P-loop containing nucleoside triphosphate hydrolases"/>
    <property type="match status" value="2"/>
</dbReference>
<dbReference type="EMBL" id="BMGR01000005">
    <property type="protein sequence ID" value="GGG00665.1"/>
    <property type="molecule type" value="Genomic_DNA"/>
</dbReference>
<evidence type="ECO:0000256" key="3">
    <source>
        <dbReference type="ARBA" id="ARBA00022448"/>
    </source>
</evidence>
<dbReference type="InterPro" id="IPR013563">
    <property type="entry name" value="Oligopep_ABC_C"/>
</dbReference>
<feature type="domain" description="ABC transporter" evidence="8">
    <location>
        <begin position="363"/>
        <end position="613"/>
    </location>
</feature>
<evidence type="ECO:0000256" key="4">
    <source>
        <dbReference type="ARBA" id="ARBA00022475"/>
    </source>
</evidence>
<dbReference type="SMART" id="SM00382">
    <property type="entry name" value="AAA"/>
    <property type="match status" value="2"/>
</dbReference>
<dbReference type="RefSeq" id="WP_188530669.1">
    <property type="nucleotide sequence ID" value="NZ_BMGR01000005.1"/>
</dbReference>